<gene>
    <name evidence="2" type="ORF">BaRGS_00017854</name>
</gene>
<reference evidence="2 3" key="1">
    <citation type="journal article" date="2023" name="Sci. Data">
        <title>Genome assembly of the Korean intertidal mud-creeper Batillaria attramentaria.</title>
        <authorList>
            <person name="Patra A.K."/>
            <person name="Ho P.T."/>
            <person name="Jun S."/>
            <person name="Lee S.J."/>
            <person name="Kim Y."/>
            <person name="Won Y.J."/>
        </authorList>
    </citation>
    <scope>NUCLEOTIDE SEQUENCE [LARGE SCALE GENOMIC DNA]</scope>
    <source>
        <strain evidence="2">Wonlab-2016</strain>
    </source>
</reference>
<dbReference type="AlphaFoldDB" id="A0ABD0KUV4"/>
<keyword evidence="3" id="KW-1185">Reference proteome</keyword>
<dbReference type="Proteomes" id="UP001519460">
    <property type="component" value="Unassembled WGS sequence"/>
</dbReference>
<dbReference type="EMBL" id="JACVVK020000121">
    <property type="protein sequence ID" value="KAK7490982.1"/>
    <property type="molecule type" value="Genomic_DNA"/>
</dbReference>
<sequence>MTGADNCNYAVFAHSIDLSDVLLHHGKGKQLHGMMAKARHYDPLTLIGCQSVSMSSGDAGSSRLITSRNQPAPLPMKGSSNCMSAAGGHEHTRTEADCKVETLSPVRPSGKTGNVKFTKICIKLQWADRDFSSGLSHSSDKTSELAQSLSYREHRKVAGKEREQ</sequence>
<accession>A0ABD0KUV4</accession>
<evidence type="ECO:0000313" key="3">
    <source>
        <dbReference type="Proteomes" id="UP001519460"/>
    </source>
</evidence>
<protein>
    <submittedName>
        <fullName evidence="2">Uncharacterized protein</fullName>
    </submittedName>
</protein>
<proteinExistence type="predicted"/>
<evidence type="ECO:0000256" key="1">
    <source>
        <dbReference type="SAM" id="MobiDB-lite"/>
    </source>
</evidence>
<comment type="caution">
    <text evidence="2">The sequence shown here is derived from an EMBL/GenBank/DDBJ whole genome shotgun (WGS) entry which is preliminary data.</text>
</comment>
<evidence type="ECO:0000313" key="2">
    <source>
        <dbReference type="EMBL" id="KAK7490982.1"/>
    </source>
</evidence>
<feature type="region of interest" description="Disordered" evidence="1">
    <location>
        <begin position="132"/>
        <end position="164"/>
    </location>
</feature>
<name>A0ABD0KUV4_9CAEN</name>
<organism evidence="2 3">
    <name type="scientific">Batillaria attramentaria</name>
    <dbReference type="NCBI Taxonomy" id="370345"/>
    <lineage>
        <taxon>Eukaryota</taxon>
        <taxon>Metazoa</taxon>
        <taxon>Spiralia</taxon>
        <taxon>Lophotrochozoa</taxon>
        <taxon>Mollusca</taxon>
        <taxon>Gastropoda</taxon>
        <taxon>Caenogastropoda</taxon>
        <taxon>Sorbeoconcha</taxon>
        <taxon>Cerithioidea</taxon>
        <taxon>Batillariidae</taxon>
        <taxon>Batillaria</taxon>
    </lineage>
</organism>